<evidence type="ECO:0000313" key="8">
    <source>
        <dbReference type="Proteomes" id="UP000018896"/>
    </source>
</evidence>
<dbReference type="GO" id="GO:0016117">
    <property type="term" value="P:carotenoid biosynthetic process"/>
    <property type="evidence" value="ECO:0007669"/>
    <property type="project" value="UniProtKB-KW"/>
</dbReference>
<dbReference type="Gene3D" id="3.90.660.50">
    <property type="match status" value="1"/>
</dbReference>
<dbReference type="GO" id="GO:0016491">
    <property type="term" value="F:oxidoreductase activity"/>
    <property type="evidence" value="ECO:0007669"/>
    <property type="project" value="UniProtKB-KW"/>
</dbReference>
<keyword evidence="3 5" id="KW-0560">Oxidoreductase</keyword>
<dbReference type="AlphaFoldDB" id="W4QN92"/>
<keyword evidence="8" id="KW-1185">Reference proteome</keyword>
<evidence type="ECO:0000256" key="4">
    <source>
        <dbReference type="ARBA" id="ARBA00038322"/>
    </source>
</evidence>
<dbReference type="STRING" id="1236973.JCM9157_546"/>
<dbReference type="Pfam" id="PF01593">
    <property type="entry name" value="Amino_oxidase"/>
    <property type="match status" value="1"/>
</dbReference>
<evidence type="ECO:0000256" key="1">
    <source>
        <dbReference type="ARBA" id="ARBA00004829"/>
    </source>
</evidence>
<accession>W4QN92</accession>
<reference evidence="7 8" key="1">
    <citation type="journal article" date="2014" name="Genome Announc.">
        <title>Draft Genome Sequences of Three Alkaliphilic Bacillus Strains, Bacillus wakoensis JCM 9140T, Bacillus akibai JCM 9157T, and Bacillus hemicellulosilyticus JCM 9152T.</title>
        <authorList>
            <person name="Yuki M."/>
            <person name="Oshima K."/>
            <person name="Suda W."/>
            <person name="Oshida Y."/>
            <person name="Kitamura K."/>
            <person name="Iida T."/>
            <person name="Hattori M."/>
            <person name="Ohkuma M."/>
        </authorList>
    </citation>
    <scope>NUCLEOTIDE SEQUENCE [LARGE SCALE GENOMIC DNA]</scope>
    <source>
        <strain evidence="7 8">JCM 9157</strain>
    </source>
</reference>
<evidence type="ECO:0000256" key="2">
    <source>
        <dbReference type="ARBA" id="ARBA00022746"/>
    </source>
</evidence>
<dbReference type="PANTHER" id="PTHR43734">
    <property type="entry name" value="PHYTOENE DESATURASE"/>
    <property type="match status" value="1"/>
</dbReference>
<evidence type="ECO:0000256" key="5">
    <source>
        <dbReference type="RuleBase" id="RU362075"/>
    </source>
</evidence>
<proteinExistence type="inferred from homology"/>
<dbReference type="NCBIfam" id="TIGR02734">
    <property type="entry name" value="crtI_fam"/>
    <property type="match status" value="1"/>
</dbReference>
<keyword evidence="2 5" id="KW-0125">Carotenoid biosynthesis</keyword>
<dbReference type="eggNOG" id="COG1233">
    <property type="taxonomic scope" value="Bacteria"/>
</dbReference>
<gene>
    <name evidence="7" type="ORF">JCM9157_546</name>
</gene>
<dbReference type="InterPro" id="IPR036188">
    <property type="entry name" value="FAD/NAD-bd_sf"/>
</dbReference>
<evidence type="ECO:0000313" key="7">
    <source>
        <dbReference type="EMBL" id="GAE33541.1"/>
    </source>
</evidence>
<dbReference type="SUPFAM" id="SSF51905">
    <property type="entry name" value="FAD/NAD(P)-binding domain"/>
    <property type="match status" value="1"/>
</dbReference>
<sequence>MGGLITALYLSQQGEEVIIYEKENRLGGRLTFVEKDGYRIDQGPTIVLLPEMITSILNEVDISPKQLDFIQIDPLYKMQYPDGTVFYKWSDEQKQLAEISRLYPGEETGFLRFLHEMNERFEKGKGAFLERSFLKKHTFFSPKSLKTLWELKAYQTVQKQIQTYFSNKRLQEAFTLQTLYIGGTPFQSPALYSLVSFSEHQHGIWYLKGGYAKLVDILEKKLKENQVTVHLNHKVEKVDTIGKECKGLWVNGKYEQADRIVLNGDLPIMKKLLNQKNEKKTYVASSGCLLLYIGVDHLYTDAEVHQFLMTDDLEQNMDDVFKHKKLSSKPSMYIFNPSKIDSTLAPVGKSVLYVLIPVPSGNEVDWNNVEPFINQCLEEMEKRGFSLLREHTEWMEVRTPADAKKDGLYQGGSFGIAPILSQSGVFRPQLKPFGFDNVYAVGASTHPGGGIPIVMQGAKILADHLKEERSKGDKKK</sequence>
<organism evidence="7 8">
    <name type="scientific">Halalkalibacter akibai (strain ATCC 43226 / DSM 21942 / CIP 109018 / JCM 9157 / 1139)</name>
    <name type="common">Bacillus akibai</name>
    <dbReference type="NCBI Taxonomy" id="1236973"/>
    <lineage>
        <taxon>Bacteria</taxon>
        <taxon>Bacillati</taxon>
        <taxon>Bacillota</taxon>
        <taxon>Bacilli</taxon>
        <taxon>Bacillales</taxon>
        <taxon>Bacillaceae</taxon>
        <taxon>Halalkalibacter</taxon>
    </lineage>
</organism>
<dbReference type="InterPro" id="IPR002937">
    <property type="entry name" value="Amino_oxidase"/>
</dbReference>
<comment type="pathway">
    <text evidence="1 5">Carotenoid biosynthesis.</text>
</comment>
<comment type="similarity">
    <text evidence="4">Belongs to the carotenoid/retinoid oxidoreductase family. CrtN subfamily.</text>
</comment>
<comment type="caution">
    <text evidence="7">The sequence shown here is derived from an EMBL/GenBank/DDBJ whole genome shotgun (WGS) entry which is preliminary data.</text>
</comment>
<dbReference type="InterPro" id="IPR014105">
    <property type="entry name" value="Carotenoid/retinoid_OxRdtase"/>
</dbReference>
<dbReference type="EMBL" id="BAUV01000002">
    <property type="protein sequence ID" value="GAE33541.1"/>
    <property type="molecule type" value="Genomic_DNA"/>
</dbReference>
<dbReference type="PANTHER" id="PTHR43734:SF1">
    <property type="entry name" value="PHYTOENE DESATURASE"/>
    <property type="match status" value="1"/>
</dbReference>
<protein>
    <submittedName>
        <fullName evidence="7">Squalene synthase</fullName>
    </submittedName>
</protein>
<dbReference type="Proteomes" id="UP000018896">
    <property type="component" value="Unassembled WGS sequence"/>
</dbReference>
<evidence type="ECO:0000259" key="6">
    <source>
        <dbReference type="Pfam" id="PF01593"/>
    </source>
</evidence>
<name>W4QN92_HALA3</name>
<evidence type="ECO:0000256" key="3">
    <source>
        <dbReference type="ARBA" id="ARBA00023002"/>
    </source>
</evidence>
<dbReference type="Gene3D" id="3.50.50.60">
    <property type="entry name" value="FAD/NAD(P)-binding domain"/>
    <property type="match status" value="1"/>
</dbReference>
<feature type="domain" description="Amine oxidase" evidence="6">
    <location>
        <begin position="1"/>
        <end position="453"/>
    </location>
</feature>